<dbReference type="STRING" id="95300.SAMN05216558_1956"/>
<keyword evidence="2" id="KW-1003">Cell membrane</keyword>
<feature type="domain" description="Glycosyltransferase 2-like" evidence="5">
    <location>
        <begin position="13"/>
        <end position="158"/>
    </location>
</feature>
<proteinExistence type="inferred from homology"/>
<evidence type="ECO:0000259" key="5">
    <source>
        <dbReference type="Pfam" id="PF00535"/>
    </source>
</evidence>
<dbReference type="Proteomes" id="UP000295254">
    <property type="component" value="Unassembled WGS sequence"/>
</dbReference>
<dbReference type="Pfam" id="PF00535">
    <property type="entry name" value="Glycos_transf_2"/>
    <property type="match status" value="1"/>
</dbReference>
<keyword evidence="2" id="KW-0472">Membrane</keyword>
<reference evidence="7" key="1">
    <citation type="journal article" date="2019" name="bioRxiv">
        <title>Bacterially produced spermidine induces plant systemic susceptibility to pathogens.</title>
        <authorList>
            <person name="Melnyk R.A."/>
            <person name="Beskrovnaya P.A."/>
            <person name="Liu Z."/>
            <person name="Song Y."/>
            <person name="Haney C.H."/>
        </authorList>
    </citation>
    <scope>NUCLEOTIDE SEQUENCE [LARGE SCALE GENOMIC DNA]</scope>
    <source>
        <strain evidence="7">Dha-51</strain>
    </source>
</reference>
<dbReference type="AlphaFoldDB" id="A0A1H2NAH4"/>
<dbReference type="InterPro" id="IPR029044">
    <property type="entry name" value="Nucleotide-diphossugar_trans"/>
</dbReference>
<dbReference type="GO" id="GO:0016757">
    <property type="term" value="F:glycosyltransferase activity"/>
    <property type="evidence" value="ECO:0007669"/>
    <property type="project" value="UniProtKB-KW"/>
</dbReference>
<evidence type="ECO:0000313" key="6">
    <source>
        <dbReference type="EMBL" id="TDB61597.1"/>
    </source>
</evidence>
<evidence type="ECO:0000256" key="3">
    <source>
        <dbReference type="ARBA" id="ARBA00022676"/>
    </source>
</evidence>
<evidence type="ECO:0000256" key="4">
    <source>
        <dbReference type="ARBA" id="ARBA00022679"/>
    </source>
</evidence>
<dbReference type="PANTHER" id="PTHR43179:SF12">
    <property type="entry name" value="GALACTOFURANOSYLTRANSFERASE GLFT2"/>
    <property type="match status" value="1"/>
</dbReference>
<evidence type="ECO:0000256" key="2">
    <source>
        <dbReference type="ARBA" id="ARBA00022519"/>
    </source>
</evidence>
<keyword evidence="7" id="KW-1185">Reference proteome</keyword>
<name>A0A1H2NAH4_PSEVA</name>
<dbReference type="PANTHER" id="PTHR43179">
    <property type="entry name" value="RHAMNOSYLTRANSFERASE WBBL"/>
    <property type="match status" value="1"/>
</dbReference>
<dbReference type="Gene3D" id="3.90.550.10">
    <property type="entry name" value="Spore Coat Polysaccharide Biosynthesis Protein SpsA, Chain A"/>
    <property type="match status" value="1"/>
</dbReference>
<keyword evidence="4 6" id="KW-0808">Transferase</keyword>
<keyword evidence="2" id="KW-0997">Cell inner membrane</keyword>
<evidence type="ECO:0000313" key="7">
    <source>
        <dbReference type="Proteomes" id="UP000295254"/>
    </source>
</evidence>
<protein>
    <submittedName>
        <fullName evidence="6">Glycosyltransferase</fullName>
    </submittedName>
</protein>
<comment type="similarity">
    <text evidence="1">Belongs to the glycosyltransferase 2 family.</text>
</comment>
<dbReference type="RefSeq" id="WP_093230490.1">
    <property type="nucleotide sequence ID" value="NZ_JBNNWH010000001.1"/>
</dbReference>
<evidence type="ECO:0000256" key="1">
    <source>
        <dbReference type="ARBA" id="ARBA00006739"/>
    </source>
</evidence>
<dbReference type="EMBL" id="RRZK01000020">
    <property type="protein sequence ID" value="TDB61597.1"/>
    <property type="molecule type" value="Genomic_DNA"/>
</dbReference>
<dbReference type="InterPro" id="IPR001173">
    <property type="entry name" value="Glyco_trans_2-like"/>
</dbReference>
<gene>
    <name evidence="6" type="ORF">EIY72_15870</name>
</gene>
<organism evidence="6 7">
    <name type="scientific">Pseudomonas vancouverensis</name>
    <dbReference type="NCBI Taxonomy" id="95300"/>
    <lineage>
        <taxon>Bacteria</taxon>
        <taxon>Pseudomonadati</taxon>
        <taxon>Pseudomonadota</taxon>
        <taxon>Gammaproteobacteria</taxon>
        <taxon>Pseudomonadales</taxon>
        <taxon>Pseudomonadaceae</taxon>
        <taxon>Pseudomonas</taxon>
    </lineage>
</organism>
<accession>A0A1H2NAH4</accession>
<dbReference type="OrthoDB" id="5785512at2"/>
<dbReference type="SUPFAM" id="SSF53448">
    <property type="entry name" value="Nucleotide-diphospho-sugar transferases"/>
    <property type="match status" value="1"/>
</dbReference>
<sequence>MGNVEQVIKPRFSIVLVNYKTHDLTKICLDLLHDHVTKAGIPVWVVDNDSADASVEYLRSLDWINLIERESPGKELGHIAHGKALDMALARINTDYLFLMHTDTFVFDARVFAMMMDYCERDAKVVAVGCTEQLNRGLVRTAWRFSSRFAKHHVRRMKQSLGLRSKDPKPYREVHLKSFCTLWNTKRMKQQGLHFQLDDRVPGYTLQDRMIDLGYKVVFLSPGKIFKYLDHIQSGTVSAAGGYGENHRRTKMYEDILKRFDGMKSSTS</sequence>
<comment type="caution">
    <text evidence="6">The sequence shown here is derived from an EMBL/GenBank/DDBJ whole genome shotgun (WGS) entry which is preliminary data.</text>
</comment>
<keyword evidence="3" id="KW-0328">Glycosyltransferase</keyword>